<evidence type="ECO:0000256" key="5">
    <source>
        <dbReference type="ARBA" id="ARBA00023235"/>
    </source>
</evidence>
<dbReference type="GO" id="GO:0043138">
    <property type="term" value="F:3'-5' DNA helicase activity"/>
    <property type="evidence" value="ECO:0007669"/>
    <property type="project" value="UniProtKB-EC"/>
</dbReference>
<dbReference type="KEGG" id="rsq:Rsph17025_3526"/>
<dbReference type="Pfam" id="PF13361">
    <property type="entry name" value="UvrD_C"/>
    <property type="match status" value="1"/>
</dbReference>
<dbReference type="InterPro" id="IPR014017">
    <property type="entry name" value="DNA_helicase_UvrD-like_C"/>
</dbReference>
<keyword evidence="2 10" id="KW-0378">Hydrolase</keyword>
<evidence type="ECO:0000256" key="7">
    <source>
        <dbReference type="ARBA" id="ARBA00034808"/>
    </source>
</evidence>
<keyword evidence="13" id="KW-0614">Plasmid</keyword>
<dbReference type="Gene3D" id="3.40.50.300">
    <property type="entry name" value="P-loop containing nucleotide triphosphate hydrolases"/>
    <property type="match status" value="3"/>
</dbReference>
<evidence type="ECO:0000256" key="3">
    <source>
        <dbReference type="ARBA" id="ARBA00022806"/>
    </source>
</evidence>
<dbReference type="EMBL" id="CP000662">
    <property type="protein sequence ID" value="ABP72396.1"/>
    <property type="molecule type" value="Genomic_DNA"/>
</dbReference>
<dbReference type="GO" id="GO:0000725">
    <property type="term" value="P:recombinational repair"/>
    <property type="evidence" value="ECO:0007669"/>
    <property type="project" value="TreeGrafter"/>
</dbReference>
<name>A4WYD2_CERS5</name>
<dbReference type="InterPro" id="IPR014016">
    <property type="entry name" value="UvrD-like_ATP-bd"/>
</dbReference>
<dbReference type="PROSITE" id="PS51198">
    <property type="entry name" value="UVRD_HELICASE_ATP_BIND"/>
    <property type="match status" value="1"/>
</dbReference>
<keyword evidence="4 10" id="KW-0067">ATP-binding</keyword>
<feature type="domain" description="UvrD-like helicase C-terminal" evidence="12">
    <location>
        <begin position="290"/>
        <end position="544"/>
    </location>
</feature>
<dbReference type="PROSITE" id="PS51217">
    <property type="entry name" value="UVRD_HELICASE_CTER"/>
    <property type="match status" value="1"/>
</dbReference>
<evidence type="ECO:0000256" key="10">
    <source>
        <dbReference type="PROSITE-ProRule" id="PRU00560"/>
    </source>
</evidence>
<proteinExistence type="predicted"/>
<evidence type="ECO:0000256" key="1">
    <source>
        <dbReference type="ARBA" id="ARBA00022741"/>
    </source>
</evidence>
<accession>A4WYD2</accession>
<dbReference type="GO" id="GO:0016887">
    <property type="term" value="F:ATP hydrolysis activity"/>
    <property type="evidence" value="ECO:0007669"/>
    <property type="project" value="RHEA"/>
</dbReference>
<dbReference type="PANTHER" id="PTHR11070">
    <property type="entry name" value="UVRD / RECB / PCRA DNA HELICASE FAMILY MEMBER"/>
    <property type="match status" value="1"/>
</dbReference>
<dbReference type="Pfam" id="PF00580">
    <property type="entry name" value="UvrD-helicase"/>
    <property type="match status" value="1"/>
</dbReference>
<evidence type="ECO:0000256" key="9">
    <source>
        <dbReference type="ARBA" id="ARBA00048988"/>
    </source>
</evidence>
<dbReference type="CDD" id="cd17932">
    <property type="entry name" value="DEXQc_UvrD"/>
    <property type="match status" value="1"/>
</dbReference>
<evidence type="ECO:0000256" key="8">
    <source>
        <dbReference type="ARBA" id="ARBA00034923"/>
    </source>
</evidence>
<dbReference type="InterPro" id="IPR000212">
    <property type="entry name" value="DNA_helicase_UvrD/REP"/>
</dbReference>
<evidence type="ECO:0000256" key="4">
    <source>
        <dbReference type="ARBA" id="ARBA00022840"/>
    </source>
</evidence>
<dbReference type="PANTHER" id="PTHR11070:SF2">
    <property type="entry name" value="ATP-DEPENDENT DNA HELICASE SRS2"/>
    <property type="match status" value="1"/>
</dbReference>
<evidence type="ECO:0000259" key="12">
    <source>
        <dbReference type="PROSITE" id="PS51217"/>
    </source>
</evidence>
<dbReference type="InterPro" id="IPR027417">
    <property type="entry name" value="P-loop_NTPase"/>
</dbReference>
<dbReference type="SUPFAM" id="SSF52540">
    <property type="entry name" value="P-loop containing nucleoside triphosphate hydrolases"/>
    <property type="match status" value="1"/>
</dbReference>
<evidence type="ECO:0000259" key="11">
    <source>
        <dbReference type="PROSITE" id="PS51198"/>
    </source>
</evidence>
<sequence>MTLVKPDDWQPQGVAELEDRALQALRETERSVCVTAGAGAGKTEFLAQKAAYLLQTGLCPAPKRILAISFKRDAAATLAERVKRRCAPEQARRFISVTFDAFSKGLIDQFRKALPDAYRPPANYRIGFPTTDSVNDFLRRHNRHGVNSTQFQNALIRRRLLDGGQEVNDETEALRDAYWRDQYQYYDEPVLTFPMINRLAEYLIRTNHRVRRAVRLSYPVVFLDEFQDTQASQFEILQRAFDGAATVLTAVGDDKQKIMGWAGAMPNAFRVFRDQYNARAISLLLNWRSHAELVAIQHVIASNIDPDVEPVVARGQRNVEGDVSAIWEFADEEAEITVISEWIEGQVANGTAAHDIAILVRAKADRVEIELGPALAERGLILRNLARNVGEISIEDLLSEEFTKILVPVLRLATSKRHPEAWSTTLENFSRLYAVSPEDDDQLQRLNDRVQSIVRRLRAFLSEHAVTATNPNQISDLLIEEIDEALIRRSTPAYQRDADYLRVKQGFDLLLAESMNEADDWCVVLDRFEGRNQIPLLTVHKSKGMEFHTMIFFGFDSRTWWSLTPDKDEEKNSFFVAFTRARQRAFFTSCLRRGGRITWLEELLGDAVPRVEGVTIL</sequence>
<organism evidence="13">
    <name type="scientific">Cereibacter sphaeroides (strain ATCC 17025 / ATH 2.4.3)</name>
    <name type="common">Rhodobacter sphaeroides</name>
    <dbReference type="NCBI Taxonomy" id="349102"/>
    <lineage>
        <taxon>Bacteria</taxon>
        <taxon>Pseudomonadati</taxon>
        <taxon>Pseudomonadota</taxon>
        <taxon>Alphaproteobacteria</taxon>
        <taxon>Rhodobacterales</taxon>
        <taxon>Paracoccaceae</taxon>
        <taxon>Cereibacter</taxon>
    </lineage>
</organism>
<keyword evidence="1 10" id="KW-0547">Nucleotide-binding</keyword>
<comment type="catalytic activity">
    <reaction evidence="6">
        <text>Couples ATP hydrolysis with the unwinding of duplex DNA by translocating in the 3'-5' direction.</text>
        <dbReference type="EC" id="5.6.2.4"/>
    </reaction>
</comment>
<geneLocation type="plasmid" evidence="13">
    <name>pRSPA01</name>
</geneLocation>
<feature type="binding site" evidence="10">
    <location>
        <begin position="36"/>
        <end position="43"/>
    </location>
    <ligand>
        <name>ATP</name>
        <dbReference type="ChEBI" id="CHEBI:30616"/>
    </ligand>
</feature>
<dbReference type="EC" id="5.6.2.4" evidence="7"/>
<dbReference type="HOGENOM" id="CLU_004585_6_4_5"/>
<gene>
    <name evidence="13" type="ordered locus">Rsph17025_3526</name>
</gene>
<comment type="catalytic activity">
    <reaction evidence="9">
        <text>ATP + H2O = ADP + phosphate + H(+)</text>
        <dbReference type="Rhea" id="RHEA:13065"/>
        <dbReference type="ChEBI" id="CHEBI:15377"/>
        <dbReference type="ChEBI" id="CHEBI:15378"/>
        <dbReference type="ChEBI" id="CHEBI:30616"/>
        <dbReference type="ChEBI" id="CHEBI:43474"/>
        <dbReference type="ChEBI" id="CHEBI:456216"/>
        <dbReference type="EC" id="5.6.2.4"/>
    </reaction>
</comment>
<dbReference type="GO" id="GO:0003677">
    <property type="term" value="F:DNA binding"/>
    <property type="evidence" value="ECO:0007669"/>
    <property type="project" value="InterPro"/>
</dbReference>
<protein>
    <recommendedName>
        <fullName evidence="7">DNA 3'-5' helicase</fullName>
        <ecNumber evidence="7">5.6.2.4</ecNumber>
    </recommendedName>
    <alternativeName>
        <fullName evidence="8">DNA 3'-5' helicase II</fullName>
    </alternativeName>
</protein>
<dbReference type="AlphaFoldDB" id="A4WYD2"/>
<keyword evidence="3 10" id="KW-0347">Helicase</keyword>
<reference evidence="13" key="1">
    <citation type="submission" date="2007-04" db="EMBL/GenBank/DDBJ databases">
        <title>Complete sequence of plasmid pRSPA01 of Rhodobacter sphaeroides ATCC 17025.</title>
        <authorList>
            <consortium name="US DOE Joint Genome Institute"/>
            <person name="Copeland A."/>
            <person name="Lucas S."/>
            <person name="Lapidus A."/>
            <person name="Barry K."/>
            <person name="Detter J.C."/>
            <person name="Glavina del Rio T."/>
            <person name="Hammon N."/>
            <person name="Israni S."/>
            <person name="Dalin E."/>
            <person name="Tice H."/>
            <person name="Pitluck S."/>
            <person name="Chertkov O."/>
            <person name="Brettin T."/>
            <person name="Bruce D."/>
            <person name="Han C."/>
            <person name="Schmutz J."/>
            <person name="Larimer F."/>
            <person name="Land M."/>
            <person name="Hauser L."/>
            <person name="Kyrpides N."/>
            <person name="Kim E."/>
            <person name="Richardson P."/>
            <person name="Mackenzie C."/>
            <person name="Choudhary M."/>
            <person name="Donohue T.J."/>
            <person name="Kaplan S."/>
        </authorList>
    </citation>
    <scope>NUCLEOTIDE SEQUENCE [LARGE SCALE GENOMIC DNA]</scope>
    <source>
        <strain evidence="13">ATCC 17025</strain>
        <plasmid evidence="13">pRSPA01</plasmid>
    </source>
</reference>
<keyword evidence="5" id="KW-0413">Isomerase</keyword>
<dbReference type="GO" id="GO:0005524">
    <property type="term" value="F:ATP binding"/>
    <property type="evidence" value="ECO:0007669"/>
    <property type="project" value="UniProtKB-UniRule"/>
</dbReference>
<feature type="domain" description="UvrD-like helicase ATP-binding" evidence="11">
    <location>
        <begin position="15"/>
        <end position="290"/>
    </location>
</feature>
<evidence type="ECO:0000256" key="6">
    <source>
        <dbReference type="ARBA" id="ARBA00034617"/>
    </source>
</evidence>
<dbReference type="BioCyc" id="RSPH349102:G1G8M-3632-MONOMER"/>
<evidence type="ECO:0000313" key="13">
    <source>
        <dbReference type="EMBL" id="ABP72396.1"/>
    </source>
</evidence>
<evidence type="ECO:0000256" key="2">
    <source>
        <dbReference type="ARBA" id="ARBA00022801"/>
    </source>
</evidence>